<proteinExistence type="predicted"/>
<dbReference type="InterPro" id="IPR029058">
    <property type="entry name" value="AB_hydrolase_fold"/>
</dbReference>
<evidence type="ECO:0000256" key="1">
    <source>
        <dbReference type="SAM" id="Phobius"/>
    </source>
</evidence>
<dbReference type="Gene3D" id="3.40.50.1820">
    <property type="entry name" value="alpha/beta hydrolase"/>
    <property type="match status" value="1"/>
</dbReference>
<evidence type="ECO:0000313" key="2">
    <source>
        <dbReference type="EMBL" id="VEJ20518.1"/>
    </source>
</evidence>
<dbReference type="AlphaFoldDB" id="A0A3S4YPS2"/>
<feature type="transmembrane region" description="Helical" evidence="1">
    <location>
        <begin position="64"/>
        <end position="82"/>
    </location>
</feature>
<dbReference type="GO" id="GO:0016787">
    <property type="term" value="F:hydrolase activity"/>
    <property type="evidence" value="ECO:0007669"/>
    <property type="project" value="UniProtKB-KW"/>
</dbReference>
<dbReference type="Pfam" id="PF06821">
    <property type="entry name" value="Ser_hydrolase"/>
    <property type="match status" value="1"/>
</dbReference>
<dbReference type="KEGG" id="nani:NCTC12227_00225"/>
<organism evidence="2 3">
    <name type="scientific">Neisseria animaloris</name>
    <dbReference type="NCBI Taxonomy" id="326522"/>
    <lineage>
        <taxon>Bacteria</taxon>
        <taxon>Pseudomonadati</taxon>
        <taxon>Pseudomonadota</taxon>
        <taxon>Betaproteobacteria</taxon>
        <taxon>Neisseriales</taxon>
        <taxon>Neisseriaceae</taxon>
        <taxon>Neisseria</taxon>
    </lineage>
</organism>
<dbReference type="RefSeq" id="WP_107878645.1">
    <property type="nucleotide sequence ID" value="NZ_LR134516.1"/>
</dbReference>
<keyword evidence="1" id="KW-1133">Transmembrane helix</keyword>
<dbReference type="SUPFAM" id="SSF53474">
    <property type="entry name" value="alpha/beta-Hydrolases"/>
    <property type="match status" value="1"/>
</dbReference>
<gene>
    <name evidence="2" type="ORF">NCTC12227_00225</name>
</gene>
<sequence length="177" mass="20373">MKPGDLEDLTLLLIRDVDEPEMWIDRWAVSYPTVRTVEVSRRQSIRQWQEAVQTAWNSIHGHNVAVVAHGAGVSGWLAWLYLADVNMQKRIRDMMLVSPLQSAFPDDECHTLQRVRCHCKTALVIGRHDDDCPQPWAQQQARLWGARLLVSPHEGRLNAPLHGWQWGMKLLQEMLLA</sequence>
<evidence type="ECO:0000313" key="3">
    <source>
        <dbReference type="Proteomes" id="UP000268229"/>
    </source>
</evidence>
<dbReference type="Proteomes" id="UP000268229">
    <property type="component" value="Chromosome"/>
</dbReference>
<keyword evidence="1" id="KW-0812">Transmembrane</keyword>
<keyword evidence="3" id="KW-1185">Reference proteome</keyword>
<accession>A0A3S4YPS2</accession>
<dbReference type="STRING" id="326522.BWD08_00870"/>
<reference evidence="2 3" key="1">
    <citation type="submission" date="2018-12" db="EMBL/GenBank/DDBJ databases">
        <authorList>
            <consortium name="Pathogen Informatics"/>
        </authorList>
    </citation>
    <scope>NUCLEOTIDE SEQUENCE [LARGE SCALE GENOMIC DNA]</scope>
    <source>
        <strain evidence="2 3">NCTC12227</strain>
    </source>
</reference>
<keyword evidence="1" id="KW-0472">Membrane</keyword>
<name>A0A3S4YPS2_9NEIS</name>
<dbReference type="OrthoDB" id="8604256at2"/>
<keyword evidence="2" id="KW-0378">Hydrolase</keyword>
<protein>
    <submittedName>
        <fullName evidence="2">Predicted esterase of the alpha/beta hydrolase fold</fullName>
    </submittedName>
</protein>
<dbReference type="InterPro" id="IPR010662">
    <property type="entry name" value="RBBP9/YdeN"/>
</dbReference>
<dbReference type="EMBL" id="LR134516">
    <property type="protein sequence ID" value="VEJ20518.1"/>
    <property type="molecule type" value="Genomic_DNA"/>
</dbReference>